<evidence type="ECO:0000313" key="1">
    <source>
        <dbReference type="EMBL" id="GAI40882.1"/>
    </source>
</evidence>
<accession>X1NA37</accession>
<comment type="caution">
    <text evidence="1">The sequence shown here is derived from an EMBL/GenBank/DDBJ whole genome shotgun (WGS) entry which is preliminary data.</text>
</comment>
<organism evidence="1">
    <name type="scientific">marine sediment metagenome</name>
    <dbReference type="NCBI Taxonomy" id="412755"/>
    <lineage>
        <taxon>unclassified sequences</taxon>
        <taxon>metagenomes</taxon>
        <taxon>ecological metagenomes</taxon>
    </lineage>
</organism>
<proteinExistence type="predicted"/>
<gene>
    <name evidence="1" type="ORF">S06H3_52006</name>
</gene>
<protein>
    <recommendedName>
        <fullName evidence="2">Zinc finger Ogr/Delta-type domain-containing protein</fullName>
    </recommendedName>
</protein>
<dbReference type="AlphaFoldDB" id="X1NA37"/>
<dbReference type="EMBL" id="BARV01033044">
    <property type="protein sequence ID" value="GAI40882.1"/>
    <property type="molecule type" value="Genomic_DNA"/>
</dbReference>
<reference evidence="1" key="1">
    <citation type="journal article" date="2014" name="Front. Microbiol.">
        <title>High frequency of phylogenetically diverse reductive dehalogenase-homologous genes in deep subseafloor sedimentary metagenomes.</title>
        <authorList>
            <person name="Kawai M."/>
            <person name="Futagami T."/>
            <person name="Toyoda A."/>
            <person name="Takaki Y."/>
            <person name="Nishi S."/>
            <person name="Hori S."/>
            <person name="Arai W."/>
            <person name="Tsubouchi T."/>
            <person name="Morono Y."/>
            <person name="Uchiyama I."/>
            <person name="Ito T."/>
            <person name="Fujiyama A."/>
            <person name="Inagaki F."/>
            <person name="Takami H."/>
        </authorList>
    </citation>
    <scope>NUCLEOTIDE SEQUENCE</scope>
    <source>
        <strain evidence="1">Expedition CK06-06</strain>
    </source>
</reference>
<evidence type="ECO:0008006" key="2">
    <source>
        <dbReference type="Google" id="ProtNLM"/>
    </source>
</evidence>
<name>X1NA37_9ZZZZ</name>
<sequence>MEFEKKNSKCPVCGDKAEITTWKPPRGIDQRFREYRCTSQTCRTVFYMPAFYHTSKVKP</sequence>